<proteinExistence type="predicted"/>
<sequence length="239" mass="26236">MPIFYPTDRPLADFKCNTFAIIARCPQTKRFGAAAASKFPGVGAFSPCVDPEYGVVATQGWMNPALGPRGIELLRQGLTANKVLDDLLMEDPGRDLRQVAVIDRFGHCAAFTGSENDDVKGHVIGDQFCLSGNLLANEDVLPAMERAFERSADLELVERLLAALKAGSDAGGDRRGKQASVLKVAATPGFPYVDFRVDDHPEPILELERIYYSNRSVLIEQYYDWVDTVMKGIPLEKKG</sequence>
<dbReference type="RefSeq" id="WP_069330020.1">
    <property type="nucleotide sequence ID" value="NZ_MDER01000107.1"/>
</dbReference>
<dbReference type="STRING" id="1886670.PTI45_04722"/>
<keyword evidence="2" id="KW-1185">Reference proteome</keyword>
<organism evidence="1 2">
    <name type="scientific">Paenibacillus nuruki</name>
    <dbReference type="NCBI Taxonomy" id="1886670"/>
    <lineage>
        <taxon>Bacteria</taxon>
        <taxon>Bacillati</taxon>
        <taxon>Bacillota</taxon>
        <taxon>Bacilli</taxon>
        <taxon>Bacillales</taxon>
        <taxon>Paenibacillaceae</taxon>
        <taxon>Paenibacillus</taxon>
    </lineage>
</organism>
<dbReference type="AlphaFoldDB" id="A0A1E3KXE0"/>
<dbReference type="Pfam" id="PF06267">
    <property type="entry name" value="DUF1028"/>
    <property type="match status" value="1"/>
</dbReference>
<dbReference type="Gene3D" id="3.60.20.10">
    <property type="entry name" value="Glutamine Phosphoribosylpyrophosphate, subunit 1, domain 1"/>
    <property type="match status" value="1"/>
</dbReference>
<dbReference type="EMBL" id="MDER01000107">
    <property type="protein sequence ID" value="ODP25991.1"/>
    <property type="molecule type" value="Genomic_DNA"/>
</dbReference>
<comment type="caution">
    <text evidence="1">The sequence shown here is derived from an EMBL/GenBank/DDBJ whole genome shotgun (WGS) entry which is preliminary data.</text>
</comment>
<dbReference type="Proteomes" id="UP000094578">
    <property type="component" value="Unassembled WGS sequence"/>
</dbReference>
<protein>
    <submittedName>
        <fullName evidence="1">Uncharacterized protein</fullName>
    </submittedName>
</protein>
<name>A0A1E3KXE0_9BACL</name>
<evidence type="ECO:0000313" key="1">
    <source>
        <dbReference type="EMBL" id="ODP25991.1"/>
    </source>
</evidence>
<dbReference type="SUPFAM" id="SSF56235">
    <property type="entry name" value="N-terminal nucleophile aminohydrolases (Ntn hydrolases)"/>
    <property type="match status" value="1"/>
</dbReference>
<gene>
    <name evidence="1" type="ORF">PTI45_04722</name>
</gene>
<dbReference type="PANTHER" id="PTHR39328">
    <property type="entry name" value="BLL2871 PROTEIN"/>
    <property type="match status" value="1"/>
</dbReference>
<evidence type="ECO:0000313" key="2">
    <source>
        <dbReference type="Proteomes" id="UP000094578"/>
    </source>
</evidence>
<dbReference type="InterPro" id="IPR029055">
    <property type="entry name" value="Ntn_hydrolases_N"/>
</dbReference>
<dbReference type="PANTHER" id="PTHR39328:SF1">
    <property type="entry name" value="BLL2871 PROTEIN"/>
    <property type="match status" value="1"/>
</dbReference>
<accession>A0A1E3KXE0</accession>
<dbReference type="InterPro" id="IPR010430">
    <property type="entry name" value="DUF1028"/>
</dbReference>
<reference evidence="1 2" key="1">
    <citation type="submission" date="2016-08" db="EMBL/GenBank/DDBJ databases">
        <title>Genome sequencing of Paenibacillus sp. TI45-13ar, isolated from Korean traditional nuruk.</title>
        <authorList>
            <person name="Kim S.-J."/>
        </authorList>
    </citation>
    <scope>NUCLEOTIDE SEQUENCE [LARGE SCALE GENOMIC DNA]</scope>
    <source>
        <strain evidence="1 2">TI45-13ar</strain>
    </source>
</reference>